<feature type="compositionally biased region" description="Basic and acidic residues" evidence="2">
    <location>
        <begin position="80"/>
        <end position="90"/>
    </location>
</feature>
<gene>
    <name evidence="3" type="ORF">K432DRAFT_384432</name>
</gene>
<keyword evidence="4" id="KW-1185">Reference proteome</keyword>
<protein>
    <recommendedName>
        <fullName evidence="5">Kinetochore protein fta7</fullName>
    </recommendedName>
</protein>
<feature type="region of interest" description="Disordered" evidence="2">
    <location>
        <begin position="1"/>
        <end position="194"/>
    </location>
</feature>
<dbReference type="AlphaFoldDB" id="A0A8E2E5K8"/>
<dbReference type="OrthoDB" id="2420947at2759"/>
<dbReference type="InterPro" id="IPR025212">
    <property type="entry name" value="CAD_CENP-Q"/>
</dbReference>
<reference evidence="3 4" key="1">
    <citation type="journal article" date="2016" name="Nat. Commun.">
        <title>Ectomycorrhizal ecology is imprinted in the genome of the dominant symbiotic fungus Cenococcum geophilum.</title>
        <authorList>
            <consortium name="DOE Joint Genome Institute"/>
            <person name="Peter M."/>
            <person name="Kohler A."/>
            <person name="Ohm R.A."/>
            <person name="Kuo A."/>
            <person name="Krutzmann J."/>
            <person name="Morin E."/>
            <person name="Arend M."/>
            <person name="Barry K.W."/>
            <person name="Binder M."/>
            <person name="Choi C."/>
            <person name="Clum A."/>
            <person name="Copeland A."/>
            <person name="Grisel N."/>
            <person name="Haridas S."/>
            <person name="Kipfer T."/>
            <person name="LaButti K."/>
            <person name="Lindquist E."/>
            <person name="Lipzen A."/>
            <person name="Maire R."/>
            <person name="Meier B."/>
            <person name="Mihaltcheva S."/>
            <person name="Molinier V."/>
            <person name="Murat C."/>
            <person name="Poggeler S."/>
            <person name="Quandt C.A."/>
            <person name="Sperisen C."/>
            <person name="Tritt A."/>
            <person name="Tisserant E."/>
            <person name="Crous P.W."/>
            <person name="Henrissat B."/>
            <person name="Nehls U."/>
            <person name="Egli S."/>
            <person name="Spatafora J.W."/>
            <person name="Grigoriev I.V."/>
            <person name="Martin F.M."/>
        </authorList>
    </citation>
    <scope>NUCLEOTIDE SEQUENCE [LARGE SCALE GENOMIC DNA]</scope>
    <source>
        <strain evidence="3 4">CBS 459.81</strain>
    </source>
</reference>
<feature type="coiled-coil region" evidence="1">
    <location>
        <begin position="304"/>
        <end position="338"/>
    </location>
</feature>
<feature type="compositionally biased region" description="Basic and acidic residues" evidence="2">
    <location>
        <begin position="114"/>
        <end position="123"/>
    </location>
</feature>
<dbReference type="EMBL" id="KV745104">
    <property type="protein sequence ID" value="OCK77723.1"/>
    <property type="molecule type" value="Genomic_DNA"/>
</dbReference>
<keyword evidence="1" id="KW-0175">Coiled coil</keyword>
<evidence type="ECO:0000256" key="1">
    <source>
        <dbReference type="SAM" id="Coils"/>
    </source>
</evidence>
<name>A0A8E2E5K8_9PEZI</name>
<evidence type="ECO:0000313" key="4">
    <source>
        <dbReference type="Proteomes" id="UP000250266"/>
    </source>
</evidence>
<organism evidence="3 4">
    <name type="scientific">Lepidopterella palustris CBS 459.81</name>
    <dbReference type="NCBI Taxonomy" id="1314670"/>
    <lineage>
        <taxon>Eukaryota</taxon>
        <taxon>Fungi</taxon>
        <taxon>Dikarya</taxon>
        <taxon>Ascomycota</taxon>
        <taxon>Pezizomycotina</taxon>
        <taxon>Dothideomycetes</taxon>
        <taxon>Pleosporomycetidae</taxon>
        <taxon>Mytilinidiales</taxon>
        <taxon>Argynnaceae</taxon>
        <taxon>Lepidopterella</taxon>
    </lineage>
</organism>
<accession>A0A8E2E5K8</accession>
<evidence type="ECO:0008006" key="5">
    <source>
        <dbReference type="Google" id="ProtNLM"/>
    </source>
</evidence>
<sequence length="433" mass="49249">MAPLQAGGKRKRGRSSFAPLGLPQAGRPSDASRELPQAGVKTKRGRPTNASRALSLASPRPKPSDGEPKRKKGRLSLTEKPLRSQHRADEEPMSQSSSSRHQQQPQKRAKPGRPRFEPESSESRRHKAQAIEQDEESARSEPQRRGRKRKVQQSEPEEVSAEPASSGRRKRKAREVDVHQEPVQEEVSKKFQHLKPRTRHIPQAIIVSKWGAPSEQVRQQIRELFKLAKIPIITNRRDDARRHEAEIVLGTVIKRLEGRLPNMPFPPRTKDMHFDLEKVVERNRALENQLTPAQHSVDLLKAAIEKEELHLEADEKVLARLEQNARIEKSRIREQTVKTHPLLRLPKSFEGEGDGPEDIGLKHSKSVDSSIFENPDPDLAPLLDQLRNHIESMQANHIQVHGIHDAMKDARVALDDVLFRHASLRQYDSVFKS</sequence>
<evidence type="ECO:0000256" key="2">
    <source>
        <dbReference type="SAM" id="MobiDB-lite"/>
    </source>
</evidence>
<feature type="compositionally biased region" description="Low complexity" evidence="2">
    <location>
        <begin position="94"/>
        <end position="106"/>
    </location>
</feature>
<feature type="compositionally biased region" description="Basic and acidic residues" evidence="2">
    <location>
        <begin position="174"/>
        <end position="189"/>
    </location>
</feature>
<dbReference type="Proteomes" id="UP000250266">
    <property type="component" value="Unassembled WGS sequence"/>
</dbReference>
<evidence type="ECO:0000313" key="3">
    <source>
        <dbReference type="EMBL" id="OCK77723.1"/>
    </source>
</evidence>
<dbReference type="Pfam" id="PF13094">
    <property type="entry name" value="CENP-Q"/>
    <property type="match status" value="1"/>
</dbReference>
<proteinExistence type="predicted"/>